<feature type="domain" description="PPIase FKBP-type" evidence="8">
    <location>
        <begin position="34"/>
        <end position="115"/>
    </location>
</feature>
<keyword evidence="10" id="KW-1185">Reference proteome</keyword>
<name>F9UH68_9GAMM</name>
<organism evidence="9 10">
    <name type="scientific">Thiocapsa marina 5811</name>
    <dbReference type="NCBI Taxonomy" id="768671"/>
    <lineage>
        <taxon>Bacteria</taxon>
        <taxon>Pseudomonadati</taxon>
        <taxon>Pseudomonadota</taxon>
        <taxon>Gammaproteobacteria</taxon>
        <taxon>Chromatiales</taxon>
        <taxon>Chromatiaceae</taxon>
        <taxon>Thiocapsa</taxon>
    </lineage>
</organism>
<evidence type="ECO:0000256" key="3">
    <source>
        <dbReference type="ARBA" id="ARBA00013194"/>
    </source>
</evidence>
<dbReference type="Gene3D" id="2.40.10.330">
    <property type="match status" value="1"/>
</dbReference>
<dbReference type="PANTHER" id="PTHR47861">
    <property type="entry name" value="FKBP-TYPE PEPTIDYL-PROLYL CIS-TRANS ISOMERASE SLYD"/>
    <property type="match status" value="1"/>
</dbReference>
<evidence type="ECO:0000313" key="9">
    <source>
        <dbReference type="EMBL" id="EGV16472.1"/>
    </source>
</evidence>
<dbReference type="InterPro" id="IPR001179">
    <property type="entry name" value="PPIase_FKBP_dom"/>
</dbReference>
<evidence type="ECO:0000259" key="8">
    <source>
        <dbReference type="PROSITE" id="PS50059"/>
    </source>
</evidence>
<dbReference type="AlphaFoldDB" id="F9UH68"/>
<evidence type="ECO:0000256" key="7">
    <source>
        <dbReference type="SAM" id="MobiDB-lite"/>
    </source>
</evidence>
<evidence type="ECO:0000313" key="10">
    <source>
        <dbReference type="Proteomes" id="UP000005459"/>
    </source>
</evidence>
<dbReference type="PANTHER" id="PTHR47861:SF4">
    <property type="entry name" value="FKBP-TYPE 16 KDA PEPTIDYL-PROLYL CIS-TRANS ISOMERASE"/>
    <property type="match status" value="1"/>
</dbReference>
<comment type="catalytic activity">
    <reaction evidence="1 6">
        <text>[protein]-peptidylproline (omega=180) = [protein]-peptidylproline (omega=0)</text>
        <dbReference type="Rhea" id="RHEA:16237"/>
        <dbReference type="Rhea" id="RHEA-COMP:10747"/>
        <dbReference type="Rhea" id="RHEA-COMP:10748"/>
        <dbReference type="ChEBI" id="CHEBI:83833"/>
        <dbReference type="ChEBI" id="CHEBI:83834"/>
        <dbReference type="EC" id="5.2.1.8"/>
    </reaction>
</comment>
<evidence type="ECO:0000256" key="4">
    <source>
        <dbReference type="ARBA" id="ARBA00023110"/>
    </source>
</evidence>
<keyword evidence="5 6" id="KW-0413">Isomerase</keyword>
<dbReference type="PROSITE" id="PS50059">
    <property type="entry name" value="FKBP_PPIASE"/>
    <property type="match status" value="1"/>
</dbReference>
<dbReference type="STRING" id="768671.ThimaDRAFT_4241"/>
<dbReference type="RefSeq" id="WP_007195113.1">
    <property type="nucleotide sequence ID" value="NZ_AFWV01000017.1"/>
</dbReference>
<keyword evidence="4 6" id="KW-0697">Rotamase</keyword>
<dbReference type="Gene3D" id="3.10.50.40">
    <property type="match status" value="1"/>
</dbReference>
<proteinExistence type="inferred from homology"/>
<evidence type="ECO:0000256" key="6">
    <source>
        <dbReference type="PROSITE-ProRule" id="PRU00277"/>
    </source>
</evidence>
<reference evidence="9 10" key="1">
    <citation type="submission" date="2011-06" db="EMBL/GenBank/DDBJ databases">
        <title>The draft genome of Thiocapsa marina 5811.</title>
        <authorList>
            <consortium name="US DOE Joint Genome Institute (JGI-PGF)"/>
            <person name="Lucas S."/>
            <person name="Han J."/>
            <person name="Cheng J.-F."/>
            <person name="Goodwin L."/>
            <person name="Pitluck S."/>
            <person name="Peters L."/>
            <person name="Land M.L."/>
            <person name="Hauser L."/>
            <person name="Vogl K."/>
            <person name="Liu Z."/>
            <person name="Imhoff J."/>
            <person name="Thiel V."/>
            <person name="Frigaard N.-U."/>
            <person name="Bryant D."/>
            <person name="Woyke T.J."/>
        </authorList>
    </citation>
    <scope>NUCLEOTIDE SEQUENCE [LARGE SCALE GENOMIC DNA]</scope>
    <source>
        <strain evidence="9 10">5811</strain>
    </source>
</reference>
<dbReference type="Proteomes" id="UP000005459">
    <property type="component" value="Unassembled WGS sequence"/>
</dbReference>
<evidence type="ECO:0000256" key="1">
    <source>
        <dbReference type="ARBA" id="ARBA00000971"/>
    </source>
</evidence>
<protein>
    <recommendedName>
        <fullName evidence="3 6">peptidylprolyl isomerase</fullName>
        <ecNumber evidence="3 6">5.2.1.8</ecNumber>
    </recommendedName>
</protein>
<evidence type="ECO:0000256" key="2">
    <source>
        <dbReference type="ARBA" id="ARBA00006577"/>
    </source>
</evidence>
<dbReference type="InterPro" id="IPR048261">
    <property type="entry name" value="SlpA/SlyD-like_ins_sf"/>
</dbReference>
<dbReference type="SUPFAM" id="SSF54534">
    <property type="entry name" value="FKBP-like"/>
    <property type="match status" value="1"/>
</dbReference>
<accession>F9UH68</accession>
<dbReference type="InterPro" id="IPR046357">
    <property type="entry name" value="PPIase_dom_sf"/>
</dbReference>
<sequence length="181" mass="19046">MSRAVTDATPPESPPANGAVNETESVTGALLAPGRAVELHLEVRFQDGFVALSTFDADPIACTIGDGTLTPAFESTLLGLAPGSETYVVAHGSELFSPYDEANIHWMERDDFPPDIAPVPGLVVAFETPGGHETSGVVLAAEADRVQVDFNHPFAGRSLTIRVRLLSVAESEPPLERAPGT</sequence>
<feature type="region of interest" description="Disordered" evidence="7">
    <location>
        <begin position="1"/>
        <end position="23"/>
    </location>
</feature>
<comment type="similarity">
    <text evidence="2">Belongs to the FKBP-type PPIase family.</text>
</comment>
<gene>
    <name evidence="9" type="ORF">ThimaDRAFT_4241</name>
</gene>
<dbReference type="EMBL" id="AFWV01000017">
    <property type="protein sequence ID" value="EGV16472.1"/>
    <property type="molecule type" value="Genomic_DNA"/>
</dbReference>
<evidence type="ECO:0000256" key="5">
    <source>
        <dbReference type="ARBA" id="ARBA00023235"/>
    </source>
</evidence>
<dbReference type="GO" id="GO:0003755">
    <property type="term" value="F:peptidyl-prolyl cis-trans isomerase activity"/>
    <property type="evidence" value="ECO:0007669"/>
    <property type="project" value="UniProtKB-KW"/>
</dbReference>
<dbReference type="eggNOG" id="COG1047">
    <property type="taxonomic scope" value="Bacteria"/>
</dbReference>
<dbReference type="EC" id="5.2.1.8" evidence="3 6"/>